<comment type="caution">
    <text evidence="8">The sequence shown here is derived from an EMBL/GenBank/DDBJ whole genome shotgun (WGS) entry which is preliminary data.</text>
</comment>
<dbReference type="Pfam" id="PF13639">
    <property type="entry name" value="zf-RING_2"/>
    <property type="match status" value="1"/>
</dbReference>
<proteinExistence type="predicted"/>
<dbReference type="Proteomes" id="UP000594638">
    <property type="component" value="Unassembled WGS sequence"/>
</dbReference>
<dbReference type="PROSITE" id="PS50089">
    <property type="entry name" value="ZF_RING_2"/>
    <property type="match status" value="1"/>
</dbReference>
<keyword evidence="9" id="KW-1185">Reference proteome</keyword>
<dbReference type="PANTHER" id="PTHR15710:SF67">
    <property type="entry name" value="E3 UBIQUITIN-PROTEIN LIGASE SGR9, AMYLOPLASTIC"/>
    <property type="match status" value="1"/>
</dbReference>
<dbReference type="SUPFAM" id="SSF57850">
    <property type="entry name" value="RING/U-box"/>
    <property type="match status" value="1"/>
</dbReference>
<organism evidence="8 9">
    <name type="scientific">Olea europaea subsp. europaea</name>
    <dbReference type="NCBI Taxonomy" id="158383"/>
    <lineage>
        <taxon>Eukaryota</taxon>
        <taxon>Viridiplantae</taxon>
        <taxon>Streptophyta</taxon>
        <taxon>Embryophyta</taxon>
        <taxon>Tracheophyta</taxon>
        <taxon>Spermatophyta</taxon>
        <taxon>Magnoliopsida</taxon>
        <taxon>eudicotyledons</taxon>
        <taxon>Gunneridae</taxon>
        <taxon>Pentapetalae</taxon>
        <taxon>asterids</taxon>
        <taxon>lamiids</taxon>
        <taxon>Lamiales</taxon>
        <taxon>Oleaceae</taxon>
        <taxon>Oleeae</taxon>
        <taxon>Olea</taxon>
    </lineage>
</organism>
<dbReference type="InterPro" id="IPR001841">
    <property type="entry name" value="Znf_RING"/>
</dbReference>
<comment type="catalytic activity">
    <reaction evidence="1">
        <text>S-ubiquitinyl-[E2 ubiquitin-conjugating enzyme]-L-cysteine + [acceptor protein]-L-lysine = [E2 ubiquitin-conjugating enzyme]-L-cysteine + N(6)-ubiquitinyl-[acceptor protein]-L-lysine.</text>
        <dbReference type="EC" id="2.3.2.27"/>
    </reaction>
</comment>
<keyword evidence="8" id="KW-0436">Ligase</keyword>
<dbReference type="GO" id="GO:0016567">
    <property type="term" value="P:protein ubiquitination"/>
    <property type="evidence" value="ECO:0007669"/>
    <property type="project" value="TreeGrafter"/>
</dbReference>
<feature type="domain" description="RING-type" evidence="7">
    <location>
        <begin position="212"/>
        <end position="253"/>
    </location>
</feature>
<dbReference type="GO" id="GO:0061630">
    <property type="term" value="F:ubiquitin protein ligase activity"/>
    <property type="evidence" value="ECO:0007669"/>
    <property type="project" value="UniProtKB-EC"/>
</dbReference>
<dbReference type="PANTHER" id="PTHR15710">
    <property type="entry name" value="E3 UBIQUITIN-PROTEIN LIGASE PRAJA"/>
    <property type="match status" value="1"/>
</dbReference>
<dbReference type="EC" id="2.3.2.27" evidence="2"/>
<dbReference type="GO" id="GO:0005737">
    <property type="term" value="C:cytoplasm"/>
    <property type="evidence" value="ECO:0007669"/>
    <property type="project" value="TreeGrafter"/>
</dbReference>
<dbReference type="InterPro" id="IPR013083">
    <property type="entry name" value="Znf_RING/FYVE/PHD"/>
</dbReference>
<evidence type="ECO:0000256" key="3">
    <source>
        <dbReference type="ARBA" id="ARBA00022723"/>
    </source>
</evidence>
<keyword evidence="4 6" id="KW-0863">Zinc-finger</keyword>
<evidence type="ECO:0000313" key="9">
    <source>
        <dbReference type="Proteomes" id="UP000594638"/>
    </source>
</evidence>
<accession>A0A8S0RZB7</accession>
<evidence type="ECO:0000259" key="7">
    <source>
        <dbReference type="PROSITE" id="PS50089"/>
    </source>
</evidence>
<dbReference type="GO" id="GO:0008270">
    <property type="term" value="F:zinc ion binding"/>
    <property type="evidence" value="ECO:0007669"/>
    <property type="project" value="UniProtKB-KW"/>
</dbReference>
<name>A0A8S0RZB7_OLEEU</name>
<evidence type="ECO:0000256" key="6">
    <source>
        <dbReference type="PROSITE-ProRule" id="PRU00175"/>
    </source>
</evidence>
<evidence type="ECO:0000256" key="5">
    <source>
        <dbReference type="ARBA" id="ARBA00022833"/>
    </source>
</evidence>
<keyword evidence="3" id="KW-0479">Metal-binding</keyword>
<dbReference type="SMART" id="SM00184">
    <property type="entry name" value="RING"/>
    <property type="match status" value="1"/>
</dbReference>
<protein>
    <recommendedName>
        <fullName evidence="2">RING-type E3 ubiquitin transferase</fullName>
        <ecNumber evidence="2">2.3.2.27</ecNumber>
    </recommendedName>
</protein>
<evidence type="ECO:0000313" key="8">
    <source>
        <dbReference type="EMBL" id="CAA2984653.1"/>
    </source>
</evidence>
<keyword evidence="5" id="KW-0862">Zinc</keyword>
<dbReference type="CDD" id="cd16454">
    <property type="entry name" value="RING-H2_PA-TM-RING"/>
    <property type="match status" value="1"/>
</dbReference>
<evidence type="ECO:0000256" key="2">
    <source>
        <dbReference type="ARBA" id="ARBA00012483"/>
    </source>
</evidence>
<evidence type="ECO:0000256" key="4">
    <source>
        <dbReference type="ARBA" id="ARBA00022771"/>
    </source>
</evidence>
<dbReference type="Gramene" id="OE9A091825T1">
    <property type="protein sequence ID" value="OE9A091825C1"/>
    <property type="gene ID" value="OE9A091825"/>
</dbReference>
<dbReference type="GO" id="GO:0016874">
    <property type="term" value="F:ligase activity"/>
    <property type="evidence" value="ECO:0007669"/>
    <property type="project" value="UniProtKB-KW"/>
</dbReference>
<sequence length="290" mass="32429">MADQNSTEAIIMAALSTLSSSHISDLSHSIAALFHRHRRRLFSLLSSPTIFSFTLQYLQSISLHKKSLLIAHYLLLNLSVLNHFMRSNTTAPPYAAAGMKLRDLDAVLLLLLLCELHQNEPEALESPPSFWRGVLCNYVAETMLKLTSFGASNGEVLMEYIEKVVKCRNFVNVMGRDSGGGDEGKDGKEVATSVAAVVALPSVEVSGGGRECVICKEEMIKGRDVCELPCNHLFHWMCILPWLKKRNTCPCCRSRLPTNDVLREIDRLLEDLVRIGDGDDRLYRERSVHD</sequence>
<dbReference type="EMBL" id="CACTIH010003774">
    <property type="protein sequence ID" value="CAA2984653.1"/>
    <property type="molecule type" value="Genomic_DNA"/>
</dbReference>
<dbReference type="OrthoDB" id="21204at2759"/>
<evidence type="ECO:0000256" key="1">
    <source>
        <dbReference type="ARBA" id="ARBA00000900"/>
    </source>
</evidence>
<dbReference type="AlphaFoldDB" id="A0A8S0RZB7"/>
<gene>
    <name evidence="8" type="ORF">OLEA9_A091825</name>
</gene>
<dbReference type="Gene3D" id="3.30.40.10">
    <property type="entry name" value="Zinc/RING finger domain, C3HC4 (zinc finger)"/>
    <property type="match status" value="1"/>
</dbReference>
<reference evidence="8 9" key="1">
    <citation type="submission" date="2019-12" db="EMBL/GenBank/DDBJ databases">
        <authorList>
            <person name="Alioto T."/>
            <person name="Alioto T."/>
            <person name="Gomez Garrido J."/>
        </authorList>
    </citation>
    <scope>NUCLEOTIDE SEQUENCE [LARGE SCALE GENOMIC DNA]</scope>
</reference>